<reference evidence="2 3" key="1">
    <citation type="submission" date="2024-08" db="EMBL/GenBank/DDBJ databases">
        <authorList>
            <person name="Cucini C."/>
            <person name="Frati F."/>
        </authorList>
    </citation>
    <scope>NUCLEOTIDE SEQUENCE [LARGE SCALE GENOMIC DNA]</scope>
</reference>
<evidence type="ECO:0000313" key="3">
    <source>
        <dbReference type="Proteomes" id="UP001642540"/>
    </source>
</evidence>
<proteinExistence type="predicted"/>
<accession>A0ABP1QQC9</accession>
<sequence length="326" mass="38206">MQEEHDTIWDCNRDLYDLGISLETLYDAIHSEINWENLQTFFELAKDLSEFSSLYNPLIKHIKELCHQNAVNFLDMLHDFFKKFEEDCLQLIDAHAEAIANGNQNQLIEIRRTSYKIKTVSENLKTEFEAKKLDVNKVINQCLGMVEEIVNTKCVINSMRNIDILMVMMRKERIAFLNRLVEYTRLAYYSLKLVTFHRPHMHRRLQRPYAPIKNQFQILTRKDEVRNFESELDNLTEKIEKFTSEWIEPLLQSYGEVGEMGKEKALKNLKNAMEAADTLDTAVRKIKAEWDAVKDNWCKKLGRCIVKGTKFCNGLLVSQGITPMNT</sequence>
<gene>
    <name evidence="2" type="ORF">ODALV1_LOCUS12779</name>
</gene>
<dbReference type="Proteomes" id="UP001642540">
    <property type="component" value="Unassembled WGS sequence"/>
</dbReference>
<protein>
    <submittedName>
        <fullName evidence="2">Uncharacterized protein</fullName>
    </submittedName>
</protein>
<name>A0ABP1QQC9_9HEXA</name>
<evidence type="ECO:0000313" key="2">
    <source>
        <dbReference type="EMBL" id="CAL8107813.1"/>
    </source>
</evidence>
<organism evidence="2 3">
    <name type="scientific">Orchesella dallaii</name>
    <dbReference type="NCBI Taxonomy" id="48710"/>
    <lineage>
        <taxon>Eukaryota</taxon>
        <taxon>Metazoa</taxon>
        <taxon>Ecdysozoa</taxon>
        <taxon>Arthropoda</taxon>
        <taxon>Hexapoda</taxon>
        <taxon>Collembola</taxon>
        <taxon>Entomobryomorpha</taxon>
        <taxon>Entomobryoidea</taxon>
        <taxon>Orchesellidae</taxon>
        <taxon>Orchesellinae</taxon>
        <taxon>Orchesella</taxon>
    </lineage>
</organism>
<keyword evidence="1" id="KW-0175">Coiled coil</keyword>
<dbReference type="EMBL" id="CAXLJM020000039">
    <property type="protein sequence ID" value="CAL8107813.1"/>
    <property type="molecule type" value="Genomic_DNA"/>
</dbReference>
<comment type="caution">
    <text evidence="2">The sequence shown here is derived from an EMBL/GenBank/DDBJ whole genome shotgun (WGS) entry which is preliminary data.</text>
</comment>
<feature type="coiled-coil region" evidence="1">
    <location>
        <begin position="218"/>
        <end position="289"/>
    </location>
</feature>
<evidence type="ECO:0000256" key="1">
    <source>
        <dbReference type="SAM" id="Coils"/>
    </source>
</evidence>
<keyword evidence="3" id="KW-1185">Reference proteome</keyword>